<name>A0AAD5T759_9FUNG</name>
<keyword evidence="2" id="KW-1185">Reference proteome</keyword>
<organism evidence="1 2">
    <name type="scientific">Physocladia obscura</name>
    <dbReference type="NCBI Taxonomy" id="109957"/>
    <lineage>
        <taxon>Eukaryota</taxon>
        <taxon>Fungi</taxon>
        <taxon>Fungi incertae sedis</taxon>
        <taxon>Chytridiomycota</taxon>
        <taxon>Chytridiomycota incertae sedis</taxon>
        <taxon>Chytridiomycetes</taxon>
        <taxon>Chytridiales</taxon>
        <taxon>Chytriomycetaceae</taxon>
        <taxon>Physocladia</taxon>
    </lineage>
</organism>
<gene>
    <name evidence="1" type="ORF">HK100_006243</name>
</gene>
<dbReference type="EMBL" id="JADGJH010000290">
    <property type="protein sequence ID" value="KAJ3131568.1"/>
    <property type="molecule type" value="Genomic_DNA"/>
</dbReference>
<evidence type="ECO:0000313" key="2">
    <source>
        <dbReference type="Proteomes" id="UP001211907"/>
    </source>
</evidence>
<evidence type="ECO:0000313" key="1">
    <source>
        <dbReference type="EMBL" id="KAJ3131568.1"/>
    </source>
</evidence>
<dbReference type="Proteomes" id="UP001211907">
    <property type="component" value="Unassembled WGS sequence"/>
</dbReference>
<sequence length="237" mass="27578">MNHSNLDRLVDQVCQSEPTLRDQNIGLKKAIVNFIKKVKSKSNGSQQLETIALLSKLSKLPVLKRMAVPEVQGTTDEATRREQIVGVIKFNLYLTKQCKCDEIQAHIILGDHLKELKGMSDTKHGFDKFVRETFDMCPRYVFDELQLKERTSGEKCLFNSYAAAYIQYADWMNTHPRFQRVPISFSDMRSYFRRFRKWFESEQSRSAPVTSYLSAEYWKTVEPELGLLLGTTYLQTR</sequence>
<accession>A0AAD5T759</accession>
<comment type="caution">
    <text evidence="1">The sequence shown here is derived from an EMBL/GenBank/DDBJ whole genome shotgun (WGS) entry which is preliminary data.</text>
</comment>
<protein>
    <submittedName>
        <fullName evidence="1">Uncharacterized protein</fullName>
    </submittedName>
</protein>
<proteinExistence type="predicted"/>
<dbReference type="AlphaFoldDB" id="A0AAD5T759"/>
<reference evidence="1" key="1">
    <citation type="submission" date="2020-05" db="EMBL/GenBank/DDBJ databases">
        <title>Phylogenomic resolution of chytrid fungi.</title>
        <authorList>
            <person name="Stajich J.E."/>
            <person name="Amses K."/>
            <person name="Simmons R."/>
            <person name="Seto K."/>
            <person name="Myers J."/>
            <person name="Bonds A."/>
            <person name="Quandt C.A."/>
            <person name="Barry K."/>
            <person name="Liu P."/>
            <person name="Grigoriev I."/>
            <person name="Longcore J.E."/>
            <person name="James T.Y."/>
        </authorList>
    </citation>
    <scope>NUCLEOTIDE SEQUENCE</scope>
    <source>
        <strain evidence="1">JEL0513</strain>
    </source>
</reference>